<evidence type="ECO:0000256" key="1">
    <source>
        <dbReference type="SAM" id="MobiDB-lite"/>
    </source>
</evidence>
<name>A0ABS9X520_9GAMM</name>
<gene>
    <name evidence="3" type="ORF">L3081_20555</name>
</gene>
<accession>A0ABS9X520</accession>
<dbReference type="InterPro" id="IPR011992">
    <property type="entry name" value="EF-hand-dom_pair"/>
</dbReference>
<reference evidence="3" key="1">
    <citation type="submission" date="2022-01" db="EMBL/GenBank/DDBJ databases">
        <title>Colwellia maritima, isolated from seawater.</title>
        <authorList>
            <person name="Kristyanto S."/>
            <person name="Jung J."/>
            <person name="Jeon C.O."/>
        </authorList>
    </citation>
    <scope>NUCLEOTIDE SEQUENCE</scope>
    <source>
        <strain evidence="3">MSW7</strain>
    </source>
</reference>
<feature type="region of interest" description="Disordered" evidence="1">
    <location>
        <begin position="14"/>
        <end position="47"/>
    </location>
</feature>
<evidence type="ECO:0000313" key="4">
    <source>
        <dbReference type="Proteomes" id="UP001139646"/>
    </source>
</evidence>
<proteinExistence type="predicted"/>
<feature type="domain" description="EF-hand" evidence="2">
    <location>
        <begin position="52"/>
        <end position="68"/>
    </location>
</feature>
<dbReference type="RefSeq" id="WP_242288200.1">
    <property type="nucleotide sequence ID" value="NZ_JAKKSL010000004.1"/>
</dbReference>
<dbReference type="Proteomes" id="UP001139646">
    <property type="component" value="Unassembled WGS sequence"/>
</dbReference>
<keyword evidence="4" id="KW-1185">Reference proteome</keyword>
<sequence length="125" mass="14119">MNQDGQLTEQELIVGQQAQMQNRRSISGQVSNMRQGNGKGVGMGRKSNMPSFSEFDINGDGVILAEELYEARAERISERVKQGYPMRNIANSSSFEEIDANGDQKVTSEEFAKFQVKHRQQMMQK</sequence>
<feature type="domain" description="EF-hand" evidence="2">
    <location>
        <begin position="95"/>
        <end position="114"/>
    </location>
</feature>
<dbReference type="Gene3D" id="1.10.238.10">
    <property type="entry name" value="EF-hand"/>
    <property type="match status" value="1"/>
</dbReference>
<dbReference type="Pfam" id="PF13202">
    <property type="entry name" value="EF-hand_5"/>
    <property type="match status" value="2"/>
</dbReference>
<comment type="caution">
    <text evidence="3">The sequence shown here is derived from an EMBL/GenBank/DDBJ whole genome shotgun (WGS) entry which is preliminary data.</text>
</comment>
<organism evidence="3 4">
    <name type="scientific">Colwellia maritima</name>
    <dbReference type="NCBI Taxonomy" id="2912588"/>
    <lineage>
        <taxon>Bacteria</taxon>
        <taxon>Pseudomonadati</taxon>
        <taxon>Pseudomonadota</taxon>
        <taxon>Gammaproteobacteria</taxon>
        <taxon>Alteromonadales</taxon>
        <taxon>Colwelliaceae</taxon>
        <taxon>Colwellia</taxon>
    </lineage>
</organism>
<evidence type="ECO:0000259" key="2">
    <source>
        <dbReference type="Pfam" id="PF13202"/>
    </source>
</evidence>
<dbReference type="PROSITE" id="PS00018">
    <property type="entry name" value="EF_HAND_1"/>
    <property type="match status" value="1"/>
</dbReference>
<feature type="compositionally biased region" description="Polar residues" evidence="1">
    <location>
        <begin position="16"/>
        <end position="35"/>
    </location>
</feature>
<protein>
    <submittedName>
        <fullName evidence="3">EF-hand domain-containing protein</fullName>
    </submittedName>
</protein>
<dbReference type="InterPro" id="IPR002048">
    <property type="entry name" value="EF_hand_dom"/>
</dbReference>
<dbReference type="EMBL" id="JAKKSL010000004">
    <property type="protein sequence ID" value="MCI2285337.1"/>
    <property type="molecule type" value="Genomic_DNA"/>
</dbReference>
<dbReference type="InterPro" id="IPR018247">
    <property type="entry name" value="EF_Hand_1_Ca_BS"/>
</dbReference>
<dbReference type="SUPFAM" id="SSF47473">
    <property type="entry name" value="EF-hand"/>
    <property type="match status" value="1"/>
</dbReference>
<evidence type="ECO:0000313" key="3">
    <source>
        <dbReference type="EMBL" id="MCI2285337.1"/>
    </source>
</evidence>